<reference evidence="1 2" key="1">
    <citation type="submission" date="2018-06" db="EMBL/GenBank/DDBJ databases">
        <authorList>
            <consortium name="Pathogen Informatics"/>
            <person name="Doyle S."/>
        </authorList>
    </citation>
    <scope>NUCLEOTIDE SEQUENCE [LARGE SCALE GENOMIC DNA]</scope>
    <source>
        <strain evidence="1 2">NCTC10698</strain>
    </source>
</reference>
<organism evidence="1 2">
    <name type="scientific">Comamonas testosteroni</name>
    <name type="common">Pseudomonas testosteroni</name>
    <dbReference type="NCBI Taxonomy" id="285"/>
    <lineage>
        <taxon>Bacteria</taxon>
        <taxon>Pseudomonadati</taxon>
        <taxon>Pseudomonadota</taxon>
        <taxon>Betaproteobacteria</taxon>
        <taxon>Burkholderiales</taxon>
        <taxon>Comamonadaceae</taxon>
        <taxon>Comamonas</taxon>
    </lineage>
</organism>
<dbReference type="Proteomes" id="UP000255070">
    <property type="component" value="Unassembled WGS sequence"/>
</dbReference>
<accession>A0A8B4S9S0</accession>
<proteinExistence type="predicted"/>
<evidence type="ECO:0000313" key="2">
    <source>
        <dbReference type="Proteomes" id="UP000255070"/>
    </source>
</evidence>
<dbReference type="AlphaFoldDB" id="A0A8B4S9S0"/>
<name>A0A8B4S9S0_COMTE</name>
<sequence length="107" mass="11952">MSNTHSAHVCTSKRFTENLIWLKCAWQGRESFALLQKKRDALRPGPYRNAILDACTALEFSAKSDEKHAIDGGLLLHLGVEKAAKLACQLWEEAFRARHFPNGGPTC</sequence>
<gene>
    <name evidence="1" type="ORF">NCTC10698_03960</name>
</gene>
<dbReference type="EMBL" id="UFXL01000001">
    <property type="protein sequence ID" value="SUY79030.1"/>
    <property type="molecule type" value="Genomic_DNA"/>
</dbReference>
<dbReference type="GeneID" id="63997935"/>
<evidence type="ECO:0000313" key="1">
    <source>
        <dbReference type="EMBL" id="SUY79030.1"/>
    </source>
</evidence>
<comment type="caution">
    <text evidence="1">The sequence shown here is derived from an EMBL/GenBank/DDBJ whole genome shotgun (WGS) entry which is preliminary data.</text>
</comment>
<keyword evidence="2" id="KW-1185">Reference proteome</keyword>
<protein>
    <submittedName>
        <fullName evidence="1">Uncharacterized protein</fullName>
    </submittedName>
</protein>
<dbReference type="RefSeq" id="WP_003078859.1">
    <property type="nucleotide sequence ID" value="NZ_BBJZ01000018.1"/>
</dbReference>